<reference evidence="7 8" key="1">
    <citation type="submission" date="2019-11" db="EMBL/GenBank/DDBJ databases">
        <authorList>
            <person name="Dong K."/>
        </authorList>
    </citation>
    <scope>NUCLEOTIDE SEQUENCE [LARGE SCALE GENOMIC DNA]</scope>
    <source>
        <strain evidence="7 8">NBRC 112902</strain>
    </source>
</reference>
<evidence type="ECO:0000313" key="7">
    <source>
        <dbReference type="EMBL" id="MTH61120.1"/>
    </source>
</evidence>
<comment type="caution">
    <text evidence="5">Lacks conserved residue(s) required for the propagation of feature annotation.</text>
</comment>
<gene>
    <name evidence="5" type="primary">dut</name>
    <name evidence="7" type="ORF">GL300_18075</name>
</gene>
<feature type="binding site" evidence="5">
    <location>
        <begin position="80"/>
        <end position="82"/>
    </location>
    <ligand>
        <name>substrate</name>
    </ligand>
</feature>
<proteinExistence type="inferred from homology"/>
<dbReference type="InterPro" id="IPR008181">
    <property type="entry name" value="dUTPase"/>
</dbReference>
<evidence type="ECO:0000256" key="2">
    <source>
        <dbReference type="ARBA" id="ARBA00022801"/>
    </source>
</evidence>
<sequence length="148" mass="15400">MTIVRFKKAEMGARLPRYETPGAAGADVCSVNLATIYPGERKLISTGLACDIPAGYELQVRPRSGLAFKKGVTILNGPGTIDSDYKGVLGVLIINHGDTPFEVNVGDRIAQIVVAPVLQAQFAFTSEVGASERGEGGFGSTGVSSEAA</sequence>
<keyword evidence="3 5" id="KW-0546">Nucleotide metabolism</keyword>
<comment type="pathway">
    <text evidence="5">Pyrimidine metabolism; dUMP biosynthesis; dUMP from dCTP (dUTP route): step 2/2.</text>
</comment>
<comment type="catalytic activity">
    <reaction evidence="4 5">
        <text>dUTP + H2O = dUMP + diphosphate + H(+)</text>
        <dbReference type="Rhea" id="RHEA:10248"/>
        <dbReference type="ChEBI" id="CHEBI:15377"/>
        <dbReference type="ChEBI" id="CHEBI:15378"/>
        <dbReference type="ChEBI" id="CHEBI:33019"/>
        <dbReference type="ChEBI" id="CHEBI:61555"/>
        <dbReference type="ChEBI" id="CHEBI:246422"/>
        <dbReference type="EC" id="3.6.1.23"/>
    </reaction>
</comment>
<dbReference type="PANTHER" id="PTHR11241:SF0">
    <property type="entry name" value="DEOXYURIDINE 5'-TRIPHOSPHATE NUCLEOTIDOHYDROLASE"/>
    <property type="match status" value="1"/>
</dbReference>
<dbReference type="InterPro" id="IPR036157">
    <property type="entry name" value="dUTPase-like_sf"/>
</dbReference>
<dbReference type="GO" id="GO:0046081">
    <property type="term" value="P:dUTP catabolic process"/>
    <property type="evidence" value="ECO:0007669"/>
    <property type="project" value="InterPro"/>
</dbReference>
<name>A0A844HMH2_9RHOB</name>
<dbReference type="UniPathway" id="UPA00610">
    <property type="reaction ID" value="UER00666"/>
</dbReference>
<feature type="binding site" evidence="5">
    <location>
        <begin position="63"/>
        <end position="65"/>
    </location>
    <ligand>
        <name>substrate</name>
    </ligand>
</feature>
<protein>
    <recommendedName>
        <fullName evidence="5">Deoxyuridine 5'-triphosphate nucleotidohydrolase</fullName>
        <shortName evidence="5">dUTPase</shortName>
        <ecNumber evidence="5">3.6.1.23</ecNumber>
    </recommendedName>
    <alternativeName>
        <fullName evidence="5">dUTP pyrophosphatase</fullName>
    </alternativeName>
</protein>
<dbReference type="NCBIfam" id="TIGR00576">
    <property type="entry name" value="dut"/>
    <property type="match status" value="1"/>
</dbReference>
<dbReference type="GO" id="GO:0006226">
    <property type="term" value="P:dUMP biosynthetic process"/>
    <property type="evidence" value="ECO:0007669"/>
    <property type="project" value="UniProtKB-UniRule"/>
</dbReference>
<dbReference type="GO" id="GO:0000287">
    <property type="term" value="F:magnesium ion binding"/>
    <property type="evidence" value="ECO:0007669"/>
    <property type="project" value="UniProtKB-UniRule"/>
</dbReference>
<dbReference type="CDD" id="cd07557">
    <property type="entry name" value="trimeric_dUTPase"/>
    <property type="match status" value="1"/>
</dbReference>
<evidence type="ECO:0000256" key="1">
    <source>
        <dbReference type="ARBA" id="ARBA00006581"/>
    </source>
</evidence>
<dbReference type="OrthoDB" id="9809956at2"/>
<dbReference type="NCBIfam" id="NF001862">
    <property type="entry name" value="PRK00601.1"/>
    <property type="match status" value="1"/>
</dbReference>
<feature type="binding site" evidence="5">
    <location>
        <position position="76"/>
    </location>
    <ligand>
        <name>substrate</name>
    </ligand>
</feature>
<dbReference type="GO" id="GO:0004170">
    <property type="term" value="F:dUTP diphosphatase activity"/>
    <property type="evidence" value="ECO:0007669"/>
    <property type="project" value="UniProtKB-UniRule"/>
</dbReference>
<comment type="cofactor">
    <cofactor evidence="5">
        <name>Mg(2+)</name>
        <dbReference type="ChEBI" id="CHEBI:18420"/>
    </cofactor>
</comment>
<comment type="function">
    <text evidence="5">This enzyme is involved in nucleotide metabolism: it produces dUMP, the immediate precursor of thymidine nucleotides and it decreases the intracellular concentration of dUTP so that uracil cannot be incorporated into DNA.</text>
</comment>
<feature type="domain" description="dUTPase-like" evidence="6">
    <location>
        <begin position="14"/>
        <end position="142"/>
    </location>
</feature>
<dbReference type="InterPro" id="IPR029054">
    <property type="entry name" value="dUTPase-like"/>
</dbReference>
<comment type="caution">
    <text evidence="7">The sequence shown here is derived from an EMBL/GenBank/DDBJ whole genome shotgun (WGS) entry which is preliminary data.</text>
</comment>
<dbReference type="EC" id="3.6.1.23" evidence="5"/>
<keyword evidence="8" id="KW-1185">Reference proteome</keyword>
<evidence type="ECO:0000256" key="5">
    <source>
        <dbReference type="HAMAP-Rule" id="MF_00116"/>
    </source>
</evidence>
<dbReference type="InterPro" id="IPR033704">
    <property type="entry name" value="dUTPase_trimeric"/>
</dbReference>
<accession>A0A844HMH2</accession>
<keyword evidence="5" id="KW-0460">Magnesium</keyword>
<dbReference type="Pfam" id="PF00692">
    <property type="entry name" value="dUTPase"/>
    <property type="match status" value="1"/>
</dbReference>
<dbReference type="Gene3D" id="2.70.40.10">
    <property type="match status" value="1"/>
</dbReference>
<dbReference type="SUPFAM" id="SSF51283">
    <property type="entry name" value="dUTPase-like"/>
    <property type="match status" value="1"/>
</dbReference>
<evidence type="ECO:0000313" key="8">
    <source>
        <dbReference type="Proteomes" id="UP000449846"/>
    </source>
</evidence>
<evidence type="ECO:0000256" key="3">
    <source>
        <dbReference type="ARBA" id="ARBA00023080"/>
    </source>
</evidence>
<dbReference type="RefSeq" id="WP_155041062.1">
    <property type="nucleotide sequence ID" value="NZ_WMIG01000013.1"/>
</dbReference>
<comment type="similarity">
    <text evidence="1 5">Belongs to the dUTPase family.</text>
</comment>
<keyword evidence="5" id="KW-0479">Metal-binding</keyword>
<evidence type="ECO:0000259" key="6">
    <source>
        <dbReference type="Pfam" id="PF00692"/>
    </source>
</evidence>
<evidence type="ECO:0000256" key="4">
    <source>
        <dbReference type="ARBA" id="ARBA00047686"/>
    </source>
</evidence>
<dbReference type="AlphaFoldDB" id="A0A844HMH2"/>
<keyword evidence="2 5" id="KW-0378">Hydrolase</keyword>
<dbReference type="PANTHER" id="PTHR11241">
    <property type="entry name" value="DEOXYURIDINE 5'-TRIPHOSPHATE NUCLEOTIDOHYDROLASE"/>
    <property type="match status" value="1"/>
</dbReference>
<dbReference type="EMBL" id="WMIG01000013">
    <property type="protein sequence ID" value="MTH61120.1"/>
    <property type="molecule type" value="Genomic_DNA"/>
</dbReference>
<dbReference type="HAMAP" id="MF_00116">
    <property type="entry name" value="dUTPase_bact"/>
    <property type="match status" value="1"/>
</dbReference>
<dbReference type="Proteomes" id="UP000449846">
    <property type="component" value="Unassembled WGS sequence"/>
</dbReference>
<organism evidence="7 8">
    <name type="scientific">Paracoccus litorisediminis</name>
    <dbReference type="NCBI Taxonomy" id="2006130"/>
    <lineage>
        <taxon>Bacteria</taxon>
        <taxon>Pseudomonadati</taxon>
        <taxon>Pseudomonadota</taxon>
        <taxon>Alphaproteobacteria</taxon>
        <taxon>Rhodobacterales</taxon>
        <taxon>Paracoccaceae</taxon>
        <taxon>Paracoccus</taxon>
    </lineage>
</organism>